<sequence>MAQEGEGTAYVITGTTRGIGKALADAVAERGQPLFSISRAPEGPLAGGWNFACDLRFAEQIDQAMARLTTTLEEARCRQVVLICNAGVLGPVGFIHRLSPERMAEHVQVNLLAPLQLMGCFIADSAARACPRRIVLITSGAGRHPYAGWSLYCAAKAGLDMAMRCIALEQGTRPDGVGVCAVAPGVVATDMQKEIRDADDADFPNRSRFIEFQESGGLASPRSVAETLLDLDGSGQLVSGGLYDLRDVNREGGTPTIAPRNRLDAG</sequence>
<keyword evidence="6" id="KW-1185">Reference proteome</keyword>
<dbReference type="GO" id="GO:0004757">
    <property type="term" value="F:sepiapterin reductase (NADP+) activity"/>
    <property type="evidence" value="ECO:0007669"/>
    <property type="project" value="TreeGrafter"/>
</dbReference>
<evidence type="ECO:0000256" key="1">
    <source>
        <dbReference type="ARBA" id="ARBA00004496"/>
    </source>
</evidence>
<dbReference type="Pfam" id="PF00106">
    <property type="entry name" value="adh_short"/>
    <property type="match status" value="1"/>
</dbReference>
<dbReference type="InterPro" id="IPR051721">
    <property type="entry name" value="Biopterin_syn/organic_redct"/>
</dbReference>
<accession>A0AA41R3F3</accession>
<keyword evidence="3" id="KW-0521">NADP</keyword>
<proteinExistence type="predicted"/>
<gene>
    <name evidence="5" type="ORF">MRX98_07085</name>
</gene>
<dbReference type="SUPFAM" id="SSF51735">
    <property type="entry name" value="NAD(P)-binding Rossmann-fold domains"/>
    <property type="match status" value="1"/>
</dbReference>
<dbReference type="EMBL" id="JALJRB010000006">
    <property type="protein sequence ID" value="MCJ8500335.1"/>
    <property type="molecule type" value="Genomic_DNA"/>
</dbReference>
<dbReference type="InterPro" id="IPR036291">
    <property type="entry name" value="NAD(P)-bd_dom_sf"/>
</dbReference>
<dbReference type="PANTHER" id="PTHR44085:SF2">
    <property type="entry name" value="SEPIAPTERIN REDUCTASE"/>
    <property type="match status" value="1"/>
</dbReference>
<keyword evidence="4" id="KW-0560">Oxidoreductase</keyword>
<dbReference type="AlphaFoldDB" id="A0AA41R3F3"/>
<keyword evidence="2" id="KW-0963">Cytoplasm</keyword>
<dbReference type="PRINTS" id="PR00081">
    <property type="entry name" value="GDHRDH"/>
</dbReference>
<dbReference type="RefSeq" id="WP_246904426.1">
    <property type="nucleotide sequence ID" value="NZ_JALJRB010000006.1"/>
</dbReference>
<reference evidence="5" key="1">
    <citation type="submission" date="2022-04" db="EMBL/GenBank/DDBJ databases">
        <title>Desulfatitalea alkaliphila sp. nov., a novel anaerobic sulfate-reducing bacterium isolated from terrestrial mud volcano, Taman Peninsula, Russia.</title>
        <authorList>
            <person name="Khomyakova M.A."/>
            <person name="Merkel A.Y."/>
            <person name="Slobodkin A.I."/>
        </authorList>
    </citation>
    <scope>NUCLEOTIDE SEQUENCE</scope>
    <source>
        <strain evidence="5">M08but</strain>
    </source>
</reference>
<evidence type="ECO:0000256" key="4">
    <source>
        <dbReference type="ARBA" id="ARBA00023002"/>
    </source>
</evidence>
<evidence type="ECO:0000256" key="3">
    <source>
        <dbReference type="ARBA" id="ARBA00022857"/>
    </source>
</evidence>
<dbReference type="Gene3D" id="3.40.50.720">
    <property type="entry name" value="NAD(P)-binding Rossmann-like Domain"/>
    <property type="match status" value="1"/>
</dbReference>
<evidence type="ECO:0000256" key="2">
    <source>
        <dbReference type="ARBA" id="ARBA00022490"/>
    </source>
</evidence>
<name>A0AA41R3F3_9BACT</name>
<dbReference type="InterPro" id="IPR002347">
    <property type="entry name" value="SDR_fam"/>
</dbReference>
<dbReference type="GO" id="GO:0005737">
    <property type="term" value="C:cytoplasm"/>
    <property type="evidence" value="ECO:0007669"/>
    <property type="project" value="UniProtKB-SubCell"/>
</dbReference>
<dbReference type="PANTHER" id="PTHR44085">
    <property type="entry name" value="SEPIAPTERIN REDUCTASE"/>
    <property type="match status" value="1"/>
</dbReference>
<dbReference type="Proteomes" id="UP001165427">
    <property type="component" value="Unassembled WGS sequence"/>
</dbReference>
<protein>
    <submittedName>
        <fullName evidence="5">SDR family NAD(P)-dependent oxidoreductase</fullName>
    </submittedName>
</protein>
<evidence type="ECO:0000313" key="6">
    <source>
        <dbReference type="Proteomes" id="UP001165427"/>
    </source>
</evidence>
<organism evidence="5 6">
    <name type="scientific">Desulfatitalea alkaliphila</name>
    <dbReference type="NCBI Taxonomy" id="2929485"/>
    <lineage>
        <taxon>Bacteria</taxon>
        <taxon>Pseudomonadati</taxon>
        <taxon>Thermodesulfobacteriota</taxon>
        <taxon>Desulfobacteria</taxon>
        <taxon>Desulfobacterales</taxon>
        <taxon>Desulfosarcinaceae</taxon>
        <taxon>Desulfatitalea</taxon>
    </lineage>
</organism>
<comment type="caution">
    <text evidence="5">The sequence shown here is derived from an EMBL/GenBank/DDBJ whole genome shotgun (WGS) entry which is preliminary data.</text>
</comment>
<evidence type="ECO:0000313" key="5">
    <source>
        <dbReference type="EMBL" id="MCJ8500335.1"/>
    </source>
</evidence>
<comment type="subcellular location">
    <subcellularLocation>
        <location evidence="1">Cytoplasm</location>
    </subcellularLocation>
</comment>
<dbReference type="GO" id="GO:0006729">
    <property type="term" value="P:tetrahydrobiopterin biosynthetic process"/>
    <property type="evidence" value="ECO:0007669"/>
    <property type="project" value="TreeGrafter"/>
</dbReference>